<dbReference type="AlphaFoldDB" id="A0AAN7ZF10"/>
<keyword evidence="3" id="KW-1185">Reference proteome</keyword>
<proteinExistence type="predicted"/>
<dbReference type="InterPro" id="IPR056444">
    <property type="entry name" value="Zn_ribbon_GRF_2"/>
</dbReference>
<organism evidence="2 3">
    <name type="scientific">Xylaria bambusicola</name>
    <dbReference type="NCBI Taxonomy" id="326684"/>
    <lineage>
        <taxon>Eukaryota</taxon>
        <taxon>Fungi</taxon>
        <taxon>Dikarya</taxon>
        <taxon>Ascomycota</taxon>
        <taxon>Pezizomycotina</taxon>
        <taxon>Sordariomycetes</taxon>
        <taxon>Xylariomycetidae</taxon>
        <taxon>Xylariales</taxon>
        <taxon>Xylariaceae</taxon>
        <taxon>Xylaria</taxon>
    </lineage>
</organism>
<evidence type="ECO:0000313" key="2">
    <source>
        <dbReference type="EMBL" id="KAK5637088.1"/>
    </source>
</evidence>
<feature type="domain" description="GRF-like zinc ribbon" evidence="1">
    <location>
        <begin position="22"/>
        <end position="66"/>
    </location>
</feature>
<dbReference type="Pfam" id="PF23549">
    <property type="entry name" value="Zn_ribbon_GRF_2"/>
    <property type="match status" value="1"/>
</dbReference>
<evidence type="ECO:0000313" key="3">
    <source>
        <dbReference type="Proteomes" id="UP001305414"/>
    </source>
</evidence>
<dbReference type="Proteomes" id="UP001305414">
    <property type="component" value="Unassembled WGS sequence"/>
</dbReference>
<protein>
    <recommendedName>
        <fullName evidence="1">GRF-like zinc ribbon domain-containing protein</fullName>
    </recommendedName>
</protein>
<comment type="caution">
    <text evidence="2">The sequence shown here is derived from an EMBL/GenBank/DDBJ whole genome shotgun (WGS) entry which is preliminary data.</text>
</comment>
<reference evidence="2 3" key="1">
    <citation type="submission" date="2023-10" db="EMBL/GenBank/DDBJ databases">
        <title>Draft genome sequence of Xylaria bambusicola isolate GMP-LS, the root and basal stem rot pathogen of sugarcane in Indonesia.</title>
        <authorList>
            <person name="Selvaraj P."/>
            <person name="Muralishankar V."/>
            <person name="Muruganantham S."/>
            <person name="Sp S."/>
            <person name="Haryani S."/>
            <person name="Lau K.J.X."/>
            <person name="Naqvi N.I."/>
        </authorList>
    </citation>
    <scope>NUCLEOTIDE SEQUENCE [LARGE SCALE GENOMIC DNA]</scope>
    <source>
        <strain evidence="2">GMP-LS</strain>
    </source>
</reference>
<evidence type="ECO:0000259" key="1">
    <source>
        <dbReference type="Pfam" id="PF23549"/>
    </source>
</evidence>
<name>A0AAN7ZF10_9PEZI</name>
<gene>
    <name evidence="2" type="ORF">RRF57_012800</name>
</gene>
<accession>A0AAN7ZF10</accession>
<sequence>MPISINLFSIKRVTLASPPTQPPYCPCCSRVSKRLITRSSNRNGNAGRPYSKCLHCDKFLVFDDYRGNDSTNPECHCGYSSKRQVSGRSKPVAGRLHYVCRLGMCDFFSPGKDAKGIDVIIDMDLTEDLSRLSIIWYDSFIAS</sequence>
<dbReference type="EMBL" id="JAWHQM010000091">
    <property type="protein sequence ID" value="KAK5637088.1"/>
    <property type="molecule type" value="Genomic_DNA"/>
</dbReference>